<dbReference type="OrthoDB" id="272977at2759"/>
<dbReference type="GO" id="GO:0000145">
    <property type="term" value="C:exocyst"/>
    <property type="evidence" value="ECO:0007669"/>
    <property type="project" value="UniProtKB-UniRule"/>
</dbReference>
<dbReference type="InterPro" id="IPR039682">
    <property type="entry name" value="Sec8/EXOC4"/>
</dbReference>
<keyword evidence="9" id="KW-1185">Reference proteome</keyword>
<dbReference type="GO" id="GO:0006893">
    <property type="term" value="P:Golgi to plasma membrane transport"/>
    <property type="evidence" value="ECO:0007669"/>
    <property type="project" value="TreeGrafter"/>
</dbReference>
<protein>
    <recommendedName>
        <fullName evidence="5">Exocyst complex component Sec8</fullName>
    </recommendedName>
</protein>
<keyword evidence="2 5" id="KW-0813">Transport</keyword>
<evidence type="ECO:0000256" key="3">
    <source>
        <dbReference type="ARBA" id="ARBA00022483"/>
    </source>
</evidence>
<dbReference type="Pfam" id="PF04048">
    <property type="entry name" value="Sec8_N"/>
    <property type="match status" value="1"/>
</dbReference>
<dbReference type="PANTHER" id="PTHR14146">
    <property type="entry name" value="EXOCYST COMPLEX COMPONENT 4"/>
    <property type="match status" value="1"/>
</dbReference>
<dbReference type="PANTHER" id="PTHR14146:SF0">
    <property type="entry name" value="EXOCYST COMPLEX COMPONENT 4"/>
    <property type="match status" value="1"/>
</dbReference>
<evidence type="ECO:0000256" key="2">
    <source>
        <dbReference type="ARBA" id="ARBA00022448"/>
    </source>
</evidence>
<name>X1ZCN4_CAPTE</name>
<evidence type="ECO:0000256" key="5">
    <source>
        <dbReference type="RuleBase" id="RU367079"/>
    </source>
</evidence>
<reference evidence="8" key="3">
    <citation type="submission" date="2015-06" db="UniProtKB">
        <authorList>
            <consortium name="EnsemblMetazoa"/>
        </authorList>
    </citation>
    <scope>IDENTIFICATION</scope>
</reference>
<keyword evidence="4 5" id="KW-0653">Protein transport</keyword>
<accession>X1ZCN4</accession>
<evidence type="ECO:0000256" key="1">
    <source>
        <dbReference type="ARBA" id="ARBA00010470"/>
    </source>
</evidence>
<dbReference type="GO" id="GO:0006904">
    <property type="term" value="P:vesicle docking involved in exocytosis"/>
    <property type="evidence" value="ECO:0007669"/>
    <property type="project" value="InterPro"/>
</dbReference>
<organism evidence="8 9">
    <name type="scientific">Capitella teleta</name>
    <name type="common">Polychaete worm</name>
    <dbReference type="NCBI Taxonomy" id="283909"/>
    <lineage>
        <taxon>Eukaryota</taxon>
        <taxon>Metazoa</taxon>
        <taxon>Spiralia</taxon>
        <taxon>Lophotrochozoa</taxon>
        <taxon>Annelida</taxon>
        <taxon>Polychaeta</taxon>
        <taxon>Sedentaria</taxon>
        <taxon>Scolecida</taxon>
        <taxon>Capitellidae</taxon>
        <taxon>Capitella</taxon>
    </lineage>
</organism>
<proteinExistence type="inferred from homology"/>
<evidence type="ECO:0000313" key="9">
    <source>
        <dbReference type="Proteomes" id="UP000014760"/>
    </source>
</evidence>
<comment type="similarity">
    <text evidence="1 5">Belongs to the SEC8 family.</text>
</comment>
<dbReference type="AlphaFoldDB" id="X1ZCN4"/>
<evidence type="ECO:0000313" key="8">
    <source>
        <dbReference type="EnsemblMetazoa" id="CapteP172210"/>
    </source>
</evidence>
<dbReference type="GO" id="GO:0006612">
    <property type="term" value="P:protein targeting to membrane"/>
    <property type="evidence" value="ECO:0007669"/>
    <property type="project" value="UniProtKB-UniRule"/>
</dbReference>
<feature type="domain" description="Exocyst complex component Sec8 N-terminal" evidence="6">
    <location>
        <begin position="7"/>
        <end position="106"/>
    </location>
</feature>
<dbReference type="GO" id="GO:0007268">
    <property type="term" value="P:chemical synaptic transmission"/>
    <property type="evidence" value="ECO:0007669"/>
    <property type="project" value="TreeGrafter"/>
</dbReference>
<dbReference type="GO" id="GO:0090522">
    <property type="term" value="P:vesicle tethering involved in exocytosis"/>
    <property type="evidence" value="ECO:0007669"/>
    <property type="project" value="UniProtKB-UniRule"/>
</dbReference>
<dbReference type="HOGENOM" id="CLU_012416_0_0_1"/>
<comment type="function">
    <text evidence="5">Component of the exocyst complex involved in the docking of exocytic vesicles with fusion sites on the plasma membrane.</text>
</comment>
<dbReference type="EnsemblMetazoa" id="CapteT172210">
    <property type="protein sequence ID" value="CapteP172210"/>
    <property type="gene ID" value="CapteG172210"/>
</dbReference>
<evidence type="ECO:0000256" key="4">
    <source>
        <dbReference type="ARBA" id="ARBA00022927"/>
    </source>
</evidence>
<dbReference type="InterPro" id="IPR007191">
    <property type="entry name" value="Sec8_exocyst_N"/>
</dbReference>
<evidence type="ECO:0000259" key="6">
    <source>
        <dbReference type="Pfam" id="PF04048"/>
    </source>
</evidence>
<feature type="domain" description="Exocyst complex component Sec8 middle helical bundle" evidence="7">
    <location>
        <begin position="237"/>
        <end position="427"/>
    </location>
</feature>
<dbReference type="GO" id="GO:0015031">
    <property type="term" value="P:protein transport"/>
    <property type="evidence" value="ECO:0007669"/>
    <property type="project" value="UniProtKB-KW"/>
</dbReference>
<keyword evidence="3 5" id="KW-0268">Exocytosis</keyword>
<sequence length="940" mass="107416">MQQREKEKSKFERLYKESDHKLDNLVQEHLTDLSSIIQAFSNISAKVTVSQEKIRSIKDNLQSCKNLLHCKRDELRKLWLEGIEHKTVASMLDQIEQVKDVNNKLQMYIEKKQYLHATDLLVKSTAVLEGDLASVEALKEVRGELKIKRDELYETLINELNKQLYIKSVSSVVKGFQRQGSLRQSHRSDKVSYLKVALKQSALNSDSDSSNLNHLQTVSLDEISATQNITEDLNVDPESNPVYFLSILIESLAMLKRMPEAVDGLRTQIRSGLLTIVQRASQQVADNAYLEGEEIGQQYQPQFLLELLELVFKQFRIVARVHDIVLANMKRVKNSSSDLGDFCLYDSVEVWVKVQSVLEVFLSDYLDMRNTSTSSVAQSQNNYDEPSLEISGYFSKKRKMKRAPLFRFESSSHAISMNSYLREQREDILAPSGPEESSPSMSSTLFVCKPSFSNITVIYNPLQKFLKEIETATRAQPGTLTLQVFIRDFIKNIYLGQISYIIQSNIDSATRGFDAQRVIVDLRTQRELGMTKPLLQSTVAVAKSIQELCDLMRSLPDHAEHFLNMISNLLQEYRTTCHSSYRSIVTSDAEDKRVISATWAKDEDINRLLLSLPNWKSLKNEVEEDFQNLMSEEDMRAMNVKESSILTSNLASSESLIPSSEIISDVGQLRTLGNLTESLEWFSRRIDDLAVSLRAGSQRFTLPSADESKPPPVCIQISFLPEYVGTLGSLSQDFVDLSETCLLVLHLEVRVLCFYYLIPLAKQSNYSGAIDDMDPDSNVIKLNKWLNSAEEMLQQSLLNRRFRYVFEGLGHLVASILINSTQYLRRINENGIKKMQVFYFYNYMISNACRNIFAIQQCLTNITLNRESELDRARQYYELLYLSADEILKVIMERGPQFTEQEYTTLLSLNHRSMRAPKDQEVSATLDALGRILTEGSKND</sequence>
<evidence type="ECO:0000259" key="7">
    <source>
        <dbReference type="Pfam" id="PF20652"/>
    </source>
</evidence>
<dbReference type="Pfam" id="PF20652">
    <property type="entry name" value="Sec8_C"/>
    <property type="match status" value="1"/>
</dbReference>
<dbReference type="InterPro" id="IPR048630">
    <property type="entry name" value="Sec8_M"/>
</dbReference>
<reference evidence="9" key="2">
    <citation type="journal article" date="2013" name="Nature">
        <title>Insights into bilaterian evolution from three spiralian genomes.</title>
        <authorList>
            <person name="Simakov O."/>
            <person name="Marletaz F."/>
            <person name="Cho S.J."/>
            <person name="Edsinger-Gonzales E."/>
            <person name="Havlak P."/>
            <person name="Hellsten U."/>
            <person name="Kuo D.H."/>
            <person name="Larsson T."/>
            <person name="Lv J."/>
            <person name="Arendt D."/>
            <person name="Savage R."/>
            <person name="Osoegawa K."/>
            <person name="de Jong P."/>
            <person name="Grimwood J."/>
            <person name="Chapman J.A."/>
            <person name="Shapiro H."/>
            <person name="Aerts A."/>
            <person name="Otillar R.P."/>
            <person name="Terry A.Y."/>
            <person name="Boore J.L."/>
            <person name="Grigoriev I.V."/>
            <person name="Lindberg D.R."/>
            <person name="Seaver E.C."/>
            <person name="Weisblat D.A."/>
            <person name="Putnam N.H."/>
            <person name="Rokhsar D.S."/>
        </authorList>
    </citation>
    <scope>NUCLEOTIDE SEQUENCE</scope>
    <source>
        <strain evidence="9">I ESC-2004</strain>
    </source>
</reference>
<dbReference type="EMBL" id="AMQN01000471">
    <property type="status" value="NOT_ANNOTATED_CDS"/>
    <property type="molecule type" value="Genomic_DNA"/>
</dbReference>
<dbReference type="GO" id="GO:0032584">
    <property type="term" value="C:growth cone membrane"/>
    <property type="evidence" value="ECO:0007669"/>
    <property type="project" value="TreeGrafter"/>
</dbReference>
<reference evidence="9" key="1">
    <citation type="submission" date="2012-12" db="EMBL/GenBank/DDBJ databases">
        <authorList>
            <person name="Hellsten U."/>
            <person name="Grimwood J."/>
            <person name="Chapman J.A."/>
            <person name="Shapiro H."/>
            <person name="Aerts A."/>
            <person name="Otillar R.P."/>
            <person name="Terry A.Y."/>
            <person name="Boore J.L."/>
            <person name="Simakov O."/>
            <person name="Marletaz F."/>
            <person name="Cho S.-J."/>
            <person name="Edsinger-Gonzales E."/>
            <person name="Havlak P."/>
            <person name="Kuo D.-H."/>
            <person name="Larsson T."/>
            <person name="Lv J."/>
            <person name="Arendt D."/>
            <person name="Savage R."/>
            <person name="Osoegawa K."/>
            <person name="de Jong P."/>
            <person name="Lindberg D.R."/>
            <person name="Seaver E.C."/>
            <person name="Weisblat D.A."/>
            <person name="Putnam N.H."/>
            <person name="Grigoriev I.V."/>
            <person name="Rokhsar D.S."/>
        </authorList>
    </citation>
    <scope>NUCLEOTIDE SEQUENCE</scope>
    <source>
        <strain evidence="9">I ESC-2004</strain>
    </source>
</reference>
<dbReference type="Proteomes" id="UP000014760">
    <property type="component" value="Unassembled WGS sequence"/>
</dbReference>
<dbReference type="GO" id="GO:0045202">
    <property type="term" value="C:synapse"/>
    <property type="evidence" value="ECO:0007669"/>
    <property type="project" value="TreeGrafter"/>
</dbReference>
<dbReference type="OMA" id="HMEVRCR"/>